<dbReference type="InterPro" id="IPR036047">
    <property type="entry name" value="F-box-like_dom_sf"/>
</dbReference>
<gene>
    <name evidence="2" type="ORF">BDN70DRAFT_921979</name>
</gene>
<proteinExistence type="predicted"/>
<dbReference type="CDD" id="cd09917">
    <property type="entry name" value="F-box_SF"/>
    <property type="match status" value="1"/>
</dbReference>
<evidence type="ECO:0000313" key="2">
    <source>
        <dbReference type="EMBL" id="KAF9478303.1"/>
    </source>
</evidence>
<organism evidence="2 3">
    <name type="scientific">Pholiota conissans</name>
    <dbReference type="NCBI Taxonomy" id="109636"/>
    <lineage>
        <taxon>Eukaryota</taxon>
        <taxon>Fungi</taxon>
        <taxon>Dikarya</taxon>
        <taxon>Basidiomycota</taxon>
        <taxon>Agaricomycotina</taxon>
        <taxon>Agaricomycetes</taxon>
        <taxon>Agaricomycetidae</taxon>
        <taxon>Agaricales</taxon>
        <taxon>Agaricineae</taxon>
        <taxon>Strophariaceae</taxon>
        <taxon>Pholiota</taxon>
    </lineage>
</organism>
<evidence type="ECO:0000313" key="3">
    <source>
        <dbReference type="Proteomes" id="UP000807469"/>
    </source>
</evidence>
<dbReference type="Gene3D" id="3.80.10.10">
    <property type="entry name" value="Ribonuclease Inhibitor"/>
    <property type="match status" value="1"/>
</dbReference>
<reference evidence="2" key="1">
    <citation type="submission" date="2020-11" db="EMBL/GenBank/DDBJ databases">
        <authorList>
            <consortium name="DOE Joint Genome Institute"/>
            <person name="Ahrendt S."/>
            <person name="Riley R."/>
            <person name="Andreopoulos W."/>
            <person name="Labutti K."/>
            <person name="Pangilinan J."/>
            <person name="Ruiz-Duenas F.J."/>
            <person name="Barrasa J.M."/>
            <person name="Sanchez-Garcia M."/>
            <person name="Camarero S."/>
            <person name="Miyauchi S."/>
            <person name="Serrano A."/>
            <person name="Linde D."/>
            <person name="Babiker R."/>
            <person name="Drula E."/>
            <person name="Ayuso-Fernandez I."/>
            <person name="Pacheco R."/>
            <person name="Padilla G."/>
            <person name="Ferreira P."/>
            <person name="Barriuso J."/>
            <person name="Kellner H."/>
            <person name="Castanera R."/>
            <person name="Alfaro M."/>
            <person name="Ramirez L."/>
            <person name="Pisabarro A.G."/>
            <person name="Kuo A."/>
            <person name="Tritt A."/>
            <person name="Lipzen A."/>
            <person name="He G."/>
            <person name="Yan M."/>
            <person name="Ng V."/>
            <person name="Cullen D."/>
            <person name="Martin F."/>
            <person name="Rosso M.-N."/>
            <person name="Henrissat B."/>
            <person name="Hibbett D."/>
            <person name="Martinez A.T."/>
            <person name="Grigoriev I.V."/>
        </authorList>
    </citation>
    <scope>NUCLEOTIDE SEQUENCE</scope>
    <source>
        <strain evidence="2">CIRM-BRFM 674</strain>
    </source>
</reference>
<dbReference type="EMBL" id="MU155237">
    <property type="protein sequence ID" value="KAF9478303.1"/>
    <property type="molecule type" value="Genomic_DNA"/>
</dbReference>
<comment type="caution">
    <text evidence="2">The sequence shown here is derived from an EMBL/GenBank/DDBJ whole genome shotgun (WGS) entry which is preliminary data.</text>
</comment>
<keyword evidence="3" id="KW-1185">Reference proteome</keyword>
<sequence>MGDFPPEIWLHIANLLSVQDLYQLRSLNRTFFNLALDIKWKDLRFSTSGISYKDLDRLLDPFIARRVETMYISLYLDGHSRRKYLRLITAMYSRIRDATIIHDAIDFLRKRPSLRFIPKAAFNDVINTLLAVTPQMINLRELTIKTSYSVRPLLSQSISASYPLLRNLLSTFSGSVCGHTLRKLWLEATLDEFSTLVGSNPSFQGLQRLDLVLKETQSETDHVDYDRNLLMNILAPFLNGLSSHLEELSLKSYSSFDLSDFFASLAHFPCLTNLDVRMAFYKTLRYPTSMTEFIARHSETLQALALPLILLQRFAPDLEFHEALKDWLVEFIANVRVLDQVQMLEIYPTRTPEGLDVLLRCIRRTSKNLREIHIRGRFFTPQETNLILDGLSHCDNLNSLAFNTLKLEARLFDSLASKIPQVERIVMMIENQASEDDGGVSPSFTEAMKERRYDSWNLKHLQVKPKGGLLDSNILYALARSIPSLQFLGENAVYVFRRNETES</sequence>
<feature type="domain" description="F-box" evidence="1">
    <location>
        <begin position="1"/>
        <end position="43"/>
    </location>
</feature>
<dbReference type="InterPro" id="IPR032675">
    <property type="entry name" value="LRR_dom_sf"/>
</dbReference>
<dbReference type="OrthoDB" id="3071584at2759"/>
<name>A0A9P5Z074_9AGAR</name>
<protein>
    <recommendedName>
        <fullName evidence="1">F-box domain-containing protein</fullName>
    </recommendedName>
</protein>
<dbReference type="Proteomes" id="UP000807469">
    <property type="component" value="Unassembled WGS sequence"/>
</dbReference>
<dbReference type="PROSITE" id="PS50181">
    <property type="entry name" value="FBOX"/>
    <property type="match status" value="1"/>
</dbReference>
<accession>A0A9P5Z074</accession>
<dbReference type="SUPFAM" id="SSF52047">
    <property type="entry name" value="RNI-like"/>
    <property type="match status" value="1"/>
</dbReference>
<dbReference type="SUPFAM" id="SSF81383">
    <property type="entry name" value="F-box domain"/>
    <property type="match status" value="1"/>
</dbReference>
<evidence type="ECO:0000259" key="1">
    <source>
        <dbReference type="PROSITE" id="PS50181"/>
    </source>
</evidence>
<dbReference type="InterPro" id="IPR001810">
    <property type="entry name" value="F-box_dom"/>
</dbReference>
<dbReference type="AlphaFoldDB" id="A0A9P5Z074"/>